<dbReference type="Gene3D" id="3.20.20.70">
    <property type="entry name" value="Aldolase class I"/>
    <property type="match status" value="1"/>
</dbReference>
<dbReference type="NCBIfam" id="NF006600">
    <property type="entry name" value="PRK09140.1"/>
    <property type="match status" value="1"/>
</dbReference>
<evidence type="ECO:0000256" key="5">
    <source>
        <dbReference type="ARBA" id="ARBA00023277"/>
    </source>
</evidence>
<comment type="similarity">
    <text evidence="2">Belongs to the KHG/KDPG aldolase family.</text>
</comment>
<comment type="pathway">
    <text evidence="1">Carbohydrate acid metabolism.</text>
</comment>
<dbReference type="InterPro" id="IPR031338">
    <property type="entry name" value="KDPG/KHG_AS_2"/>
</dbReference>
<evidence type="ECO:0000256" key="3">
    <source>
        <dbReference type="ARBA" id="ARBA00011233"/>
    </source>
</evidence>
<dbReference type="Pfam" id="PF01081">
    <property type="entry name" value="Aldolase"/>
    <property type="match status" value="1"/>
</dbReference>
<evidence type="ECO:0000313" key="7">
    <source>
        <dbReference type="Proteomes" id="UP000502415"/>
    </source>
</evidence>
<dbReference type="InterPro" id="IPR000887">
    <property type="entry name" value="Aldlse_KDPG_KHG"/>
</dbReference>
<dbReference type="InterPro" id="IPR013785">
    <property type="entry name" value="Aldolase_TIM"/>
</dbReference>
<proteinExistence type="inferred from homology"/>
<protein>
    <submittedName>
        <fullName evidence="6">2-dehydro-3-deoxy-6-phosphogalactonate aldolase</fullName>
        <ecNumber evidence="6">4.1.2.21</ecNumber>
    </submittedName>
</protein>
<keyword evidence="4 6" id="KW-0456">Lyase</keyword>
<dbReference type="Proteomes" id="UP000502415">
    <property type="component" value="Chromosome"/>
</dbReference>
<accession>A0A7Z2VWA1</accession>
<comment type="subunit">
    <text evidence="3">Homotrimer.</text>
</comment>
<gene>
    <name evidence="6" type="ORF">HH212_10005</name>
</gene>
<name>A0A7Z2VWA1_9BURK</name>
<dbReference type="PROSITE" id="PS00160">
    <property type="entry name" value="ALDOLASE_KDPG_KHG_2"/>
    <property type="match status" value="1"/>
</dbReference>
<evidence type="ECO:0000256" key="2">
    <source>
        <dbReference type="ARBA" id="ARBA00006906"/>
    </source>
</evidence>
<evidence type="ECO:0000313" key="6">
    <source>
        <dbReference type="EMBL" id="QJE00314.1"/>
    </source>
</evidence>
<dbReference type="CDD" id="cd00452">
    <property type="entry name" value="KDPG_aldolase"/>
    <property type="match status" value="1"/>
</dbReference>
<dbReference type="SUPFAM" id="SSF51569">
    <property type="entry name" value="Aldolase"/>
    <property type="match status" value="1"/>
</dbReference>
<dbReference type="KEGG" id="mfy:HH212_10005"/>
<sequence length="207" mass="20935">MTDLERIDLPLAAILRGLAPQEAAGVGRVLIDAGFGLLEVPLNRPGALDAIRILRAMAPPGSLVGGGTMLTIADVDAVADAGGQLFVSPNCNPAVIAHAVERGLLCAPGVATPTEAFMALDAGAHVLKLFPAESIGPAGLKAMKAVLPEGTPLWPVGGVTPQQIGEWKKAGATGAGIGSQLYTPGIALDELARRAAAFAAAWRAQAN</sequence>
<dbReference type="PANTHER" id="PTHR30246">
    <property type="entry name" value="2-KETO-3-DEOXY-6-PHOSPHOGLUCONATE ALDOLASE"/>
    <property type="match status" value="1"/>
</dbReference>
<dbReference type="PANTHER" id="PTHR30246:SF1">
    <property type="entry name" value="2-DEHYDRO-3-DEOXY-6-PHOSPHOGALACTONATE ALDOLASE-RELATED"/>
    <property type="match status" value="1"/>
</dbReference>
<dbReference type="AlphaFoldDB" id="A0A7Z2VWA1"/>
<evidence type="ECO:0000256" key="4">
    <source>
        <dbReference type="ARBA" id="ARBA00023239"/>
    </source>
</evidence>
<organism evidence="6 7">
    <name type="scientific">Massilia forsythiae</name>
    <dbReference type="NCBI Taxonomy" id="2728020"/>
    <lineage>
        <taxon>Bacteria</taxon>
        <taxon>Pseudomonadati</taxon>
        <taxon>Pseudomonadota</taxon>
        <taxon>Betaproteobacteria</taxon>
        <taxon>Burkholderiales</taxon>
        <taxon>Oxalobacteraceae</taxon>
        <taxon>Telluria group</taxon>
        <taxon>Massilia</taxon>
    </lineage>
</organism>
<dbReference type="EMBL" id="CP051685">
    <property type="protein sequence ID" value="QJE00314.1"/>
    <property type="molecule type" value="Genomic_DNA"/>
</dbReference>
<reference evidence="6 7" key="1">
    <citation type="submission" date="2020-04" db="EMBL/GenBank/DDBJ databases">
        <title>Genome sequencing of novel species.</title>
        <authorList>
            <person name="Heo J."/>
            <person name="Kim S.-J."/>
            <person name="Kim J.-S."/>
            <person name="Hong S.-B."/>
            <person name="Kwon S.-W."/>
        </authorList>
    </citation>
    <scope>NUCLEOTIDE SEQUENCE [LARGE SCALE GENOMIC DNA]</scope>
    <source>
        <strain evidence="6 7">GN2-R2</strain>
    </source>
</reference>
<keyword evidence="5" id="KW-0119">Carbohydrate metabolism</keyword>
<evidence type="ECO:0000256" key="1">
    <source>
        <dbReference type="ARBA" id="ARBA00004761"/>
    </source>
</evidence>
<dbReference type="EC" id="4.1.2.21" evidence="6"/>
<dbReference type="GO" id="GO:0008674">
    <property type="term" value="F:2-dehydro-3-deoxy-6-phosphogalactonate aldolase activity"/>
    <property type="evidence" value="ECO:0007669"/>
    <property type="project" value="UniProtKB-EC"/>
</dbReference>
<dbReference type="RefSeq" id="WP_170202347.1">
    <property type="nucleotide sequence ID" value="NZ_CP051685.1"/>
</dbReference>
<keyword evidence="7" id="KW-1185">Reference proteome</keyword>